<dbReference type="GO" id="GO:0032993">
    <property type="term" value="C:protein-DNA complex"/>
    <property type="evidence" value="ECO:0007669"/>
    <property type="project" value="TreeGrafter"/>
</dbReference>
<dbReference type="GO" id="GO:0003700">
    <property type="term" value="F:DNA-binding transcription factor activity"/>
    <property type="evidence" value="ECO:0007669"/>
    <property type="project" value="InterPro"/>
</dbReference>
<dbReference type="PANTHER" id="PTHR30346">
    <property type="entry name" value="TRANSCRIPTIONAL DUAL REGULATOR HCAR-RELATED"/>
    <property type="match status" value="1"/>
</dbReference>
<sequence>MFNTARLQVVLEIARHGTIVAAAEQLRLSPSAVSHQLATLEQEAGVALVDRGPRSLRLTVAGQRLADYAQQIADLMAAARDELSAHGEGRRGLLRIGFFATAGAELLPRALSSFTTEHPQVELALILGQPPELLPRLNQGELDLVVVFNHPLSPIREAPFATVSPLMADPQLVVLPAHHPLAGRRRLRLTDLADEPWITTLGVQGEVSVLELAARAEGFQPRVRCRSDHYEVVLGLVRAGVGVALVPSLGLRNPGGVAVRPLTHANLHREIGVALRPGNPNPVVGSFVDRLTDAAARLSQELAERWSPAPVSRSTALPHRRSSATAARSAPGPNAATTA</sequence>
<dbReference type="SUPFAM" id="SSF53850">
    <property type="entry name" value="Periplasmic binding protein-like II"/>
    <property type="match status" value="1"/>
</dbReference>
<evidence type="ECO:0000256" key="3">
    <source>
        <dbReference type="ARBA" id="ARBA00023125"/>
    </source>
</evidence>
<evidence type="ECO:0000313" key="7">
    <source>
        <dbReference type="EMBL" id="XBT79892.1"/>
    </source>
</evidence>
<dbReference type="Gene3D" id="3.40.190.10">
    <property type="entry name" value="Periplasmic binding protein-like II"/>
    <property type="match status" value="2"/>
</dbReference>
<dbReference type="PROSITE" id="PS50931">
    <property type="entry name" value="HTH_LYSR"/>
    <property type="match status" value="1"/>
</dbReference>
<dbReference type="InterPro" id="IPR000847">
    <property type="entry name" value="LysR_HTH_N"/>
</dbReference>
<evidence type="ECO:0000259" key="6">
    <source>
        <dbReference type="PROSITE" id="PS50931"/>
    </source>
</evidence>
<dbReference type="SUPFAM" id="SSF46785">
    <property type="entry name" value="Winged helix' DNA-binding domain"/>
    <property type="match status" value="1"/>
</dbReference>
<feature type="domain" description="HTH lysR-type" evidence="6">
    <location>
        <begin position="2"/>
        <end position="59"/>
    </location>
</feature>
<feature type="region of interest" description="Disordered" evidence="5">
    <location>
        <begin position="302"/>
        <end position="339"/>
    </location>
</feature>
<keyword evidence="4" id="KW-0804">Transcription</keyword>
<protein>
    <submittedName>
        <fullName evidence="7">LysR family transcriptional regulator</fullName>
    </submittedName>
</protein>
<dbReference type="EMBL" id="CP157974">
    <property type="protein sequence ID" value="XBT79892.1"/>
    <property type="molecule type" value="Genomic_DNA"/>
</dbReference>
<evidence type="ECO:0000256" key="4">
    <source>
        <dbReference type="ARBA" id="ARBA00023163"/>
    </source>
</evidence>
<dbReference type="InterPro" id="IPR036388">
    <property type="entry name" value="WH-like_DNA-bd_sf"/>
</dbReference>
<evidence type="ECO:0000256" key="2">
    <source>
        <dbReference type="ARBA" id="ARBA00023015"/>
    </source>
</evidence>
<dbReference type="Pfam" id="PF03466">
    <property type="entry name" value="LysR_substrate"/>
    <property type="match status" value="1"/>
</dbReference>
<dbReference type="GO" id="GO:0003677">
    <property type="term" value="F:DNA binding"/>
    <property type="evidence" value="ECO:0007669"/>
    <property type="project" value="UniProtKB-KW"/>
</dbReference>
<keyword evidence="3" id="KW-0238">DNA-binding</keyword>
<gene>
    <name evidence="7" type="ORF">ABIH81_19765</name>
</gene>
<proteinExistence type="inferred from homology"/>
<name>A0AAU7QVB9_9ACTN</name>
<dbReference type="Gene3D" id="1.10.10.10">
    <property type="entry name" value="Winged helix-like DNA-binding domain superfamily/Winged helix DNA-binding domain"/>
    <property type="match status" value="1"/>
</dbReference>
<evidence type="ECO:0000256" key="1">
    <source>
        <dbReference type="ARBA" id="ARBA00009437"/>
    </source>
</evidence>
<comment type="similarity">
    <text evidence="1">Belongs to the LysR transcriptional regulatory family.</text>
</comment>
<dbReference type="RefSeq" id="WP_349876383.1">
    <property type="nucleotide sequence ID" value="NZ_CP157974.1"/>
</dbReference>
<keyword evidence="2" id="KW-0805">Transcription regulation</keyword>
<dbReference type="InterPro" id="IPR036390">
    <property type="entry name" value="WH_DNA-bd_sf"/>
</dbReference>
<dbReference type="Pfam" id="PF00126">
    <property type="entry name" value="HTH_1"/>
    <property type="match status" value="1"/>
</dbReference>
<accession>A0AAU7QVB9</accession>
<dbReference type="CDD" id="cd08423">
    <property type="entry name" value="PBP2_LTTR_like_6"/>
    <property type="match status" value="1"/>
</dbReference>
<reference evidence="7" key="1">
    <citation type="submission" date="2024-06" db="EMBL/GenBank/DDBJ databases">
        <title>Micromonospora sp. strain HUAS YX12 genome sequences.</title>
        <authorList>
            <person name="Mo P."/>
        </authorList>
    </citation>
    <scope>NUCLEOTIDE SEQUENCE</scope>
    <source>
        <strain evidence="7">HUAS YX12</strain>
    </source>
</reference>
<organism evidence="7">
    <name type="scientific">Micromonospora sp. HUAS YX12</name>
    <dbReference type="NCBI Taxonomy" id="3156396"/>
    <lineage>
        <taxon>Bacteria</taxon>
        <taxon>Bacillati</taxon>
        <taxon>Actinomycetota</taxon>
        <taxon>Actinomycetes</taxon>
        <taxon>Micromonosporales</taxon>
        <taxon>Micromonosporaceae</taxon>
        <taxon>Micromonospora</taxon>
    </lineage>
</organism>
<dbReference type="AlphaFoldDB" id="A0AAU7QVB9"/>
<dbReference type="InterPro" id="IPR005119">
    <property type="entry name" value="LysR_subst-bd"/>
</dbReference>
<dbReference type="PANTHER" id="PTHR30346:SF29">
    <property type="entry name" value="LYSR SUBSTRATE-BINDING"/>
    <property type="match status" value="1"/>
</dbReference>
<evidence type="ECO:0000256" key="5">
    <source>
        <dbReference type="SAM" id="MobiDB-lite"/>
    </source>
</evidence>